<evidence type="ECO:0000313" key="2">
    <source>
        <dbReference type="Proteomes" id="UP000308600"/>
    </source>
</evidence>
<keyword evidence="2" id="KW-1185">Reference proteome</keyword>
<sequence>MDSGDLWSMYEKYRQLVDEEWMGQWKGLMDGTLIFAGLFSAVITTFIIESLQQMEPDSSQQTVQALETVSLQLKFIAEILQNSSTLSAVASASNATILPPQAYLASDTTDRTYVTVNILWALSLVSSLMCALCALLVQSWIHSY</sequence>
<dbReference type="Proteomes" id="UP000308600">
    <property type="component" value="Unassembled WGS sequence"/>
</dbReference>
<organism evidence="1 2">
    <name type="scientific">Pluteus cervinus</name>
    <dbReference type="NCBI Taxonomy" id="181527"/>
    <lineage>
        <taxon>Eukaryota</taxon>
        <taxon>Fungi</taxon>
        <taxon>Dikarya</taxon>
        <taxon>Basidiomycota</taxon>
        <taxon>Agaricomycotina</taxon>
        <taxon>Agaricomycetes</taxon>
        <taxon>Agaricomycetidae</taxon>
        <taxon>Agaricales</taxon>
        <taxon>Pluteineae</taxon>
        <taxon>Pluteaceae</taxon>
        <taxon>Pluteus</taxon>
    </lineage>
</organism>
<evidence type="ECO:0000313" key="1">
    <source>
        <dbReference type="EMBL" id="TFK65962.1"/>
    </source>
</evidence>
<proteinExistence type="predicted"/>
<accession>A0ACD3AM23</accession>
<reference evidence="1 2" key="1">
    <citation type="journal article" date="2019" name="Nat. Ecol. Evol.">
        <title>Megaphylogeny resolves global patterns of mushroom evolution.</title>
        <authorList>
            <person name="Varga T."/>
            <person name="Krizsan K."/>
            <person name="Foldi C."/>
            <person name="Dima B."/>
            <person name="Sanchez-Garcia M."/>
            <person name="Sanchez-Ramirez S."/>
            <person name="Szollosi G.J."/>
            <person name="Szarkandi J.G."/>
            <person name="Papp V."/>
            <person name="Albert L."/>
            <person name="Andreopoulos W."/>
            <person name="Angelini C."/>
            <person name="Antonin V."/>
            <person name="Barry K.W."/>
            <person name="Bougher N.L."/>
            <person name="Buchanan P."/>
            <person name="Buyck B."/>
            <person name="Bense V."/>
            <person name="Catcheside P."/>
            <person name="Chovatia M."/>
            <person name="Cooper J."/>
            <person name="Damon W."/>
            <person name="Desjardin D."/>
            <person name="Finy P."/>
            <person name="Geml J."/>
            <person name="Haridas S."/>
            <person name="Hughes K."/>
            <person name="Justo A."/>
            <person name="Karasinski D."/>
            <person name="Kautmanova I."/>
            <person name="Kiss B."/>
            <person name="Kocsube S."/>
            <person name="Kotiranta H."/>
            <person name="LaButti K.M."/>
            <person name="Lechner B.E."/>
            <person name="Liimatainen K."/>
            <person name="Lipzen A."/>
            <person name="Lukacs Z."/>
            <person name="Mihaltcheva S."/>
            <person name="Morgado L.N."/>
            <person name="Niskanen T."/>
            <person name="Noordeloos M.E."/>
            <person name="Ohm R.A."/>
            <person name="Ortiz-Santana B."/>
            <person name="Ovrebo C."/>
            <person name="Racz N."/>
            <person name="Riley R."/>
            <person name="Savchenko A."/>
            <person name="Shiryaev A."/>
            <person name="Soop K."/>
            <person name="Spirin V."/>
            <person name="Szebenyi C."/>
            <person name="Tomsovsky M."/>
            <person name="Tulloss R.E."/>
            <person name="Uehling J."/>
            <person name="Grigoriev I.V."/>
            <person name="Vagvolgyi C."/>
            <person name="Papp T."/>
            <person name="Martin F.M."/>
            <person name="Miettinen O."/>
            <person name="Hibbett D.S."/>
            <person name="Nagy L.G."/>
        </authorList>
    </citation>
    <scope>NUCLEOTIDE SEQUENCE [LARGE SCALE GENOMIC DNA]</scope>
    <source>
        <strain evidence="1 2">NL-1719</strain>
    </source>
</reference>
<dbReference type="EMBL" id="ML208420">
    <property type="protein sequence ID" value="TFK65962.1"/>
    <property type="molecule type" value="Genomic_DNA"/>
</dbReference>
<gene>
    <name evidence="1" type="ORF">BDN72DRAFT_772732</name>
</gene>
<protein>
    <submittedName>
        <fullName evidence="1">Uncharacterized protein</fullName>
    </submittedName>
</protein>
<feature type="non-terminal residue" evidence="1">
    <location>
        <position position="144"/>
    </location>
</feature>
<name>A0ACD3AM23_9AGAR</name>